<feature type="transmembrane region" description="Helical" evidence="1">
    <location>
        <begin position="647"/>
        <end position="666"/>
    </location>
</feature>
<proteinExistence type="predicted"/>
<keyword evidence="1" id="KW-1133">Transmembrane helix</keyword>
<feature type="transmembrane region" description="Helical" evidence="1">
    <location>
        <begin position="339"/>
        <end position="359"/>
    </location>
</feature>
<protein>
    <submittedName>
        <fullName evidence="2">Uncharacterized protein</fullName>
    </submittedName>
</protein>
<keyword evidence="1" id="KW-0472">Membrane</keyword>
<evidence type="ECO:0000313" key="2">
    <source>
        <dbReference type="EMBL" id="RMX54936.1"/>
    </source>
</evidence>
<feature type="transmembrane region" description="Helical" evidence="1">
    <location>
        <begin position="244"/>
        <end position="265"/>
    </location>
</feature>
<feature type="transmembrane region" description="Helical" evidence="1">
    <location>
        <begin position="308"/>
        <end position="327"/>
    </location>
</feature>
<name>A0A3M6UMQ1_POCDA</name>
<feature type="transmembrane region" description="Helical" evidence="1">
    <location>
        <begin position="871"/>
        <end position="890"/>
    </location>
</feature>
<keyword evidence="3" id="KW-1185">Reference proteome</keyword>
<comment type="caution">
    <text evidence="2">The sequence shown here is derived from an EMBL/GenBank/DDBJ whole genome shotgun (WGS) entry which is preliminary data.</text>
</comment>
<keyword evidence="1" id="KW-0812">Transmembrane</keyword>
<feature type="transmembrane region" description="Helical" evidence="1">
    <location>
        <begin position="786"/>
        <end position="809"/>
    </location>
</feature>
<feature type="transmembrane region" description="Helical" evidence="1">
    <location>
        <begin position="206"/>
        <end position="224"/>
    </location>
</feature>
<feature type="transmembrane region" description="Helical" evidence="1">
    <location>
        <begin position="272"/>
        <end position="296"/>
    </location>
</feature>
<feature type="transmembrane region" description="Helical" evidence="1">
    <location>
        <begin position="167"/>
        <end position="194"/>
    </location>
</feature>
<feature type="transmembrane region" description="Helical" evidence="1">
    <location>
        <begin position="365"/>
        <end position="387"/>
    </location>
</feature>
<feature type="transmembrane region" description="Helical" evidence="1">
    <location>
        <begin position="495"/>
        <end position="520"/>
    </location>
</feature>
<feature type="transmembrane region" description="Helical" evidence="1">
    <location>
        <begin position="615"/>
        <end position="635"/>
    </location>
</feature>
<dbReference type="AlphaFoldDB" id="A0A3M6UMQ1"/>
<feature type="transmembrane region" description="Helical" evidence="1">
    <location>
        <begin position="122"/>
        <end position="147"/>
    </location>
</feature>
<feature type="transmembrane region" description="Helical" evidence="1">
    <location>
        <begin position="735"/>
        <end position="752"/>
    </location>
</feature>
<sequence>MSTSTLLEVFGHMVVSFTKGVIAFYNPDEPEFTSESLGYNPLESTGREWDYHPLDEFIYQEYSDRGHTPGSSYIPSRNIAVRVIDACSPEEKEETRGEQRGDDRAMAWKSFRPSTCHTIWKSLYTGTLISLLTAAIIGSLFSSFTYLSYETVLDCPFHSIESIPSQIQWMKCISGILSSAFVYMWFPVSMLLLFRPYQLIGVKMKLALAAFSVYCLDTLYRVGLQAFEVLQSKAFTSPKLPLNFLFLLSVCLQVYLVTSHFSVSLSRRQRVYLFLQLILPSCFSYIVTFITIYTIYPAYNKQKNEGKLLIAILAPLVGFVLKVICRISVQRLRNVTHPGYSYVLLAPLYFGSAIVFRVLQADLDSLRSMAILGIVHGIAEVFGHIVFSFTRNVTEHYNPTEPDFTAESFGYDPLQSTGLEWNYLPVDELIYQEHEDDEVTSPDYFAASSLNVRVLNACLPDEKQEIQDEQQNKDRAMAWKRLRPSAICTVCRSMYIGALISPLSATIIGSLYMLISYISYQTELNCQFHSHDSIPLKIQWIRTLSQVIACVFLYMWFFIATLFLFRPYQLKGVKRKLIFVVFLMFCLDTLYRVLLQAYGISHSKISTLKRLPLNFLFLISICWQVYILTNHFRILSRGRRPNLFFKILLPSLVTFLLGILITSFIYPVYNKQNGRGKLVIALFSPLSGVIFKAISRICVQRLWNITHPGYSYVLLVSWYFGSAIIFRVLQADLDSLQSIAILGIVHGFAEVIERSTMVFIDHIFHAIWKKKSVPWGNFRTPRRERLMADVAIISMLYESAGIVSVNGGLYLYQLIYLRSSSLLKLLQEFAFRTSVQLVIEWFFTSVSLAIETHYQNMAVMAVWRKRWKRHFLVGVVNAVPLALWTSNYLIEIVNGRLNEADQPCKMPFT</sequence>
<organism evidence="2 3">
    <name type="scientific">Pocillopora damicornis</name>
    <name type="common">Cauliflower coral</name>
    <name type="synonym">Millepora damicornis</name>
    <dbReference type="NCBI Taxonomy" id="46731"/>
    <lineage>
        <taxon>Eukaryota</taxon>
        <taxon>Metazoa</taxon>
        <taxon>Cnidaria</taxon>
        <taxon>Anthozoa</taxon>
        <taxon>Hexacorallia</taxon>
        <taxon>Scleractinia</taxon>
        <taxon>Astrocoeniina</taxon>
        <taxon>Pocilloporidae</taxon>
        <taxon>Pocillopora</taxon>
    </lineage>
</organism>
<dbReference type="Proteomes" id="UP000275408">
    <property type="component" value="Unassembled WGS sequence"/>
</dbReference>
<feature type="transmembrane region" description="Helical" evidence="1">
    <location>
        <begin position="577"/>
        <end position="595"/>
    </location>
</feature>
<dbReference type="EMBL" id="RCHS01001150">
    <property type="protein sequence ID" value="RMX54936.1"/>
    <property type="molecule type" value="Genomic_DNA"/>
</dbReference>
<evidence type="ECO:0000313" key="3">
    <source>
        <dbReference type="Proteomes" id="UP000275408"/>
    </source>
</evidence>
<dbReference type="OrthoDB" id="5979997at2759"/>
<feature type="transmembrane region" description="Helical" evidence="1">
    <location>
        <begin position="678"/>
        <end position="698"/>
    </location>
</feature>
<evidence type="ECO:0000256" key="1">
    <source>
        <dbReference type="SAM" id="Phobius"/>
    </source>
</evidence>
<gene>
    <name evidence="2" type="ORF">pdam_00012694</name>
</gene>
<accession>A0A3M6UMQ1</accession>
<feature type="transmembrane region" description="Helical" evidence="1">
    <location>
        <begin position="829"/>
        <end position="850"/>
    </location>
</feature>
<reference evidence="2 3" key="1">
    <citation type="journal article" date="2018" name="Sci. Rep.">
        <title>Comparative analysis of the Pocillopora damicornis genome highlights role of immune system in coral evolution.</title>
        <authorList>
            <person name="Cunning R."/>
            <person name="Bay R.A."/>
            <person name="Gillette P."/>
            <person name="Baker A.C."/>
            <person name="Traylor-Knowles N."/>
        </authorList>
    </citation>
    <scope>NUCLEOTIDE SEQUENCE [LARGE SCALE GENOMIC DNA]</scope>
    <source>
        <strain evidence="2">RSMAS</strain>
        <tissue evidence="2">Whole animal</tissue>
    </source>
</reference>
<feature type="transmembrane region" description="Helical" evidence="1">
    <location>
        <begin position="710"/>
        <end position="729"/>
    </location>
</feature>
<feature type="transmembrane region" description="Helical" evidence="1">
    <location>
        <begin position="540"/>
        <end position="565"/>
    </location>
</feature>